<keyword evidence="1" id="KW-0378">Hydrolase</keyword>
<protein>
    <submittedName>
        <fullName evidence="1">Glycoside hydrolase family 3 protein</fullName>
    </submittedName>
</protein>
<keyword evidence="2" id="KW-1185">Reference proteome</keyword>
<evidence type="ECO:0000313" key="1">
    <source>
        <dbReference type="EMBL" id="OCK87863.1"/>
    </source>
</evidence>
<dbReference type="EMBL" id="KV748253">
    <property type="protein sequence ID" value="OCK87863.1"/>
    <property type="molecule type" value="Genomic_DNA"/>
</dbReference>
<sequence>MADIDVDNALSNLTLAEKCDLLAGGEFWRTYAVPRLGIPSLCITDGADAVRGSRFFNSTPSVCLPCGEALAATWNVELLQQLGALMGDECRVKKAHVLLSPTINIPRSPLAGRAHECFGEDPYLSGVLAGYFCRGVQEKGIIATPKHFVCNDQEQGIFSMDCLLTQRALREIYLLPFMLAIKLGNPGALMSAYNKVNGVHVIDSTYLLREVLRKEWKFRGLVMSDWFGMYSVCGAAEAGVDLEMPGPGQWRGKRLAHAVAAGRIEPEVVDDRARAVLNLVKEAALSGIEGTSEETLDRPEDRALLRKAAAESIVLMKITEGILPFDPTKPIAVIGPNAKVAAYRGGRVAHLRPYRAVSPFEAITERSDADVLFSQGIYNHFELPLLGAQMRTQSGEVGYDMRIYAEPPEAGATRKCLNHYELLNSCGFFFNYHDKDLREWYIDIEGTFTPDKSGLFDFGVSVQGTANLYVDGALVVDNTTSQKQAEGFFRNGTIEEVGSLHVEAGRTYQILCRWNHPQTSALLKDNSQTFKPGNIRLSGCHRLDTDDSIVAAAKLASEVEQVVVLAGFVGEWESEGNDRKHMDLPPDTDRLISAVLKANPQAAICISSGGPYSMPWLAETKALLQVWYGGNETGNAITDVLYGDTNPSGKLPLSFPMRLQDNPAFLCSHAERKRVLYADDIFVGYRYYDTVEREVLFPFGHGLSYTQFKITNPRASVDSDTLLVELAIANVGTRGGMETVQVYISRESPSVKCPTKELRGFEKVDLKRDEVRQVTLHLDLGYATGFWDEAKNRWICEEGNYTVLIGTSSRGSFERAAFRIQKTTWWTGI</sequence>
<organism evidence="1 2">
    <name type="scientific">Cenococcum geophilum 1.58</name>
    <dbReference type="NCBI Taxonomy" id="794803"/>
    <lineage>
        <taxon>Eukaryota</taxon>
        <taxon>Fungi</taxon>
        <taxon>Dikarya</taxon>
        <taxon>Ascomycota</taxon>
        <taxon>Pezizomycotina</taxon>
        <taxon>Dothideomycetes</taxon>
        <taxon>Pleosporomycetidae</taxon>
        <taxon>Gloniales</taxon>
        <taxon>Gloniaceae</taxon>
        <taxon>Cenococcum</taxon>
    </lineage>
</organism>
<reference evidence="1 2" key="1">
    <citation type="journal article" date="2016" name="Nat. Commun.">
        <title>Ectomycorrhizal ecology is imprinted in the genome of the dominant symbiotic fungus Cenococcum geophilum.</title>
        <authorList>
            <consortium name="DOE Joint Genome Institute"/>
            <person name="Peter M."/>
            <person name="Kohler A."/>
            <person name="Ohm R.A."/>
            <person name="Kuo A."/>
            <person name="Krutzmann J."/>
            <person name="Morin E."/>
            <person name="Arend M."/>
            <person name="Barry K.W."/>
            <person name="Binder M."/>
            <person name="Choi C."/>
            <person name="Clum A."/>
            <person name="Copeland A."/>
            <person name="Grisel N."/>
            <person name="Haridas S."/>
            <person name="Kipfer T."/>
            <person name="LaButti K."/>
            <person name="Lindquist E."/>
            <person name="Lipzen A."/>
            <person name="Maire R."/>
            <person name="Meier B."/>
            <person name="Mihaltcheva S."/>
            <person name="Molinier V."/>
            <person name="Murat C."/>
            <person name="Poggeler S."/>
            <person name="Quandt C.A."/>
            <person name="Sperisen C."/>
            <person name="Tritt A."/>
            <person name="Tisserant E."/>
            <person name="Crous P.W."/>
            <person name="Henrissat B."/>
            <person name="Nehls U."/>
            <person name="Egli S."/>
            <person name="Spatafora J.W."/>
            <person name="Grigoriev I.V."/>
            <person name="Martin F.M."/>
        </authorList>
    </citation>
    <scope>NUCLEOTIDE SEQUENCE [LARGE SCALE GENOMIC DNA]</scope>
    <source>
        <strain evidence="1 2">1.58</strain>
    </source>
</reference>
<accession>A0ACC8ENG4</accession>
<gene>
    <name evidence="1" type="ORF">K441DRAFT_709109</name>
</gene>
<dbReference type="Proteomes" id="UP000250078">
    <property type="component" value="Unassembled WGS sequence"/>
</dbReference>
<evidence type="ECO:0000313" key="2">
    <source>
        <dbReference type="Proteomes" id="UP000250078"/>
    </source>
</evidence>
<name>A0ACC8ENG4_9PEZI</name>
<proteinExistence type="predicted"/>